<dbReference type="GO" id="GO:0030276">
    <property type="term" value="F:clathrin binding"/>
    <property type="evidence" value="ECO:0007669"/>
    <property type="project" value="TreeGrafter"/>
</dbReference>
<dbReference type="InterPro" id="IPR036869">
    <property type="entry name" value="J_dom_sf"/>
</dbReference>
<comment type="caution">
    <text evidence="4">The sequence shown here is derived from an EMBL/GenBank/DDBJ whole genome shotgun (WGS) entry which is preliminary data.</text>
</comment>
<dbReference type="SUPFAM" id="SSF46934">
    <property type="entry name" value="UBA-like"/>
    <property type="match status" value="1"/>
</dbReference>
<dbReference type="CDD" id="cd14291">
    <property type="entry name" value="UBA1_NUB1_like"/>
    <property type="match status" value="1"/>
</dbReference>
<feature type="domain" description="UBA" evidence="3">
    <location>
        <begin position="289"/>
        <end position="335"/>
    </location>
</feature>
<accession>A0A2S4PYK0</accession>
<evidence type="ECO:0000259" key="3">
    <source>
        <dbReference type="PROSITE" id="PS50030"/>
    </source>
</evidence>
<dbReference type="Gene3D" id="1.25.40.10">
    <property type="entry name" value="Tetratricopeptide repeat domain"/>
    <property type="match status" value="1"/>
</dbReference>
<feature type="region of interest" description="Disordered" evidence="2">
    <location>
        <begin position="479"/>
        <end position="599"/>
    </location>
</feature>
<organism evidence="4 5">
    <name type="scientific">Erysiphe pulchra</name>
    <dbReference type="NCBI Taxonomy" id="225359"/>
    <lineage>
        <taxon>Eukaryota</taxon>
        <taxon>Fungi</taxon>
        <taxon>Dikarya</taxon>
        <taxon>Ascomycota</taxon>
        <taxon>Pezizomycotina</taxon>
        <taxon>Leotiomycetes</taxon>
        <taxon>Erysiphales</taxon>
        <taxon>Erysiphaceae</taxon>
        <taxon>Erysiphe</taxon>
    </lineage>
</organism>
<dbReference type="Gene3D" id="1.10.8.10">
    <property type="entry name" value="DNA helicase RuvA subunit, C-terminal domain"/>
    <property type="match status" value="1"/>
</dbReference>
<dbReference type="GO" id="GO:0005737">
    <property type="term" value="C:cytoplasm"/>
    <property type="evidence" value="ECO:0007669"/>
    <property type="project" value="TreeGrafter"/>
</dbReference>
<feature type="non-terminal residue" evidence="4">
    <location>
        <position position="908"/>
    </location>
</feature>
<dbReference type="SUPFAM" id="SSF48452">
    <property type="entry name" value="TPR-like"/>
    <property type="match status" value="1"/>
</dbReference>
<feature type="region of interest" description="Disordered" evidence="2">
    <location>
        <begin position="183"/>
        <end position="213"/>
    </location>
</feature>
<evidence type="ECO:0000256" key="2">
    <source>
        <dbReference type="SAM" id="MobiDB-lite"/>
    </source>
</evidence>
<dbReference type="SMART" id="SM00028">
    <property type="entry name" value="TPR"/>
    <property type="match status" value="3"/>
</dbReference>
<feature type="repeat" description="TPR" evidence="1">
    <location>
        <begin position="610"/>
        <end position="643"/>
    </location>
</feature>
<dbReference type="Gene3D" id="1.10.287.110">
    <property type="entry name" value="DnaJ domain"/>
    <property type="match status" value="1"/>
</dbReference>
<reference evidence="4 5" key="1">
    <citation type="submission" date="2017-10" db="EMBL/GenBank/DDBJ databases">
        <title>Development of genomic resources for the powdery mildew, Erysiphe pulchra.</title>
        <authorList>
            <person name="Wadl P.A."/>
            <person name="Mack B.M."/>
            <person name="Moore G."/>
            <person name="Beltz S.B."/>
        </authorList>
    </citation>
    <scope>NUCLEOTIDE SEQUENCE [LARGE SCALE GENOMIC DNA]</scope>
    <source>
        <strain evidence="4">Cflorida</strain>
    </source>
</reference>
<dbReference type="PROSITE" id="PS50005">
    <property type="entry name" value="TPR"/>
    <property type="match status" value="1"/>
</dbReference>
<dbReference type="GO" id="GO:0072583">
    <property type="term" value="P:clathrin-dependent endocytosis"/>
    <property type="evidence" value="ECO:0007669"/>
    <property type="project" value="TreeGrafter"/>
</dbReference>
<dbReference type="InterPro" id="IPR019734">
    <property type="entry name" value="TPR_rpt"/>
</dbReference>
<evidence type="ECO:0000256" key="1">
    <source>
        <dbReference type="PROSITE-ProRule" id="PRU00339"/>
    </source>
</evidence>
<dbReference type="FunFam" id="1.10.287.110:FF:000002">
    <property type="entry name" value="putative tyrosine-protein phosphatase auxilin isoform X2"/>
    <property type="match status" value="1"/>
</dbReference>
<dbReference type="Proteomes" id="UP000237438">
    <property type="component" value="Unassembled WGS sequence"/>
</dbReference>
<protein>
    <recommendedName>
        <fullName evidence="3">UBA domain-containing protein</fullName>
    </recommendedName>
</protein>
<feature type="compositionally biased region" description="Polar residues" evidence="2">
    <location>
        <begin position="27"/>
        <end position="46"/>
    </location>
</feature>
<name>A0A2S4PYK0_9PEZI</name>
<proteinExistence type="predicted"/>
<gene>
    <name evidence="4" type="ORF">EPUL_002548</name>
</gene>
<sequence>MKDDLNGLDWSSAPSVSNRGPAGTMNYFPNKQQTLPTRNLDNSSPMSILKPSYGRPLSKSSPVFNAKITDSFSNLVSFGSPKESNLTLQERQRKLDAEKRQKAAELQNQYNMQFDNNQFWDSVGTKGSAQGYASPAPYQSSIPVLGSSFSRQRSVSPPTANGSAVVGHGADKDLFAAFNSETSVDVSSHYPPPKEGLNGRGEKLNPVTKKPLDLSKPQAWGTLEASTDLRFGEDDDPFGLIEVKPTFYTVPVSNENEEDLLGDLGKSVEELRSLKTSTPDVILKVNEREKNEDSWDAALRKMVQMGFSVEESRRALIESDSELDIQAAVSWLLNRHHMKTNSSKSKDKVNKINKASDLTTNEILDHNHSQKVRNDSIFESKHDSSKAKEKFDISRDATAVGNNILKTANSLWKTSQKKVHKVVSEFQQQDVVSDPSQPKWMRSNSVHRDLTRRLPVVEGCTSVTKTQYMTDEALLLESSNQSSEIKDRAPMNEKSIPNSSQNQFPNASNIIQPAYSPGSRQQNSLYQECRSKNRSTRQDSEQIYTSPARRKKISPLATPLERGSEPSYEEGPYFPQNSFLTPKPSISRVVKPKPSPRSLPHLSHATLQSSTQHRLAGTSHFKRGDFASAYTSYSSSLDLLPSTHPITIVVLCNRALTSLKNGLPKSAILDADKALDLIGESRGDGETIDLGPGQEGGIKEMKNFYGKALLRKAEALEQMEKWKEAGEVWKKCVEQGIGGSTAAEGRTRCEKLLAPKSSATKLGGIPSQIIPRTKLVRENSHGMKSGDSAAVKRLREANEKAEIADIQKLELIDKVDARIGLWKDGKSDNLRALIGSLDLVLWEGCGWKNVGLHELIQNNKVKIHYMKAIGKTHPDKLPQDASMEVRMIAAQVFATLNESWDTFKRQNG</sequence>
<dbReference type="GO" id="GO:0031982">
    <property type="term" value="C:vesicle"/>
    <property type="evidence" value="ECO:0007669"/>
    <property type="project" value="TreeGrafter"/>
</dbReference>
<dbReference type="InterPro" id="IPR009060">
    <property type="entry name" value="UBA-like_sf"/>
</dbReference>
<dbReference type="PANTHER" id="PTHR23172">
    <property type="entry name" value="AUXILIN/CYCLIN G-ASSOCIATED KINASE-RELATED"/>
    <property type="match status" value="1"/>
</dbReference>
<dbReference type="GO" id="GO:0072318">
    <property type="term" value="P:clathrin coat disassembly"/>
    <property type="evidence" value="ECO:0007669"/>
    <property type="project" value="TreeGrafter"/>
</dbReference>
<dbReference type="AlphaFoldDB" id="A0A2S4PYK0"/>
<dbReference type="EMBL" id="PEDP01000189">
    <property type="protein sequence ID" value="POS87120.1"/>
    <property type="molecule type" value="Genomic_DNA"/>
</dbReference>
<feature type="region of interest" description="Disordered" evidence="2">
    <location>
        <begin position="1"/>
        <end position="50"/>
    </location>
</feature>
<evidence type="ECO:0000313" key="5">
    <source>
        <dbReference type="Proteomes" id="UP000237438"/>
    </source>
</evidence>
<dbReference type="OrthoDB" id="1717591at2759"/>
<feature type="compositionally biased region" description="Polar residues" evidence="2">
    <location>
        <begin position="495"/>
        <end position="511"/>
    </location>
</feature>
<dbReference type="SUPFAM" id="SSF46565">
    <property type="entry name" value="Chaperone J-domain"/>
    <property type="match status" value="1"/>
</dbReference>
<dbReference type="Pfam" id="PF22562">
    <property type="entry name" value="UBA_7"/>
    <property type="match status" value="1"/>
</dbReference>
<keyword evidence="5" id="KW-1185">Reference proteome</keyword>
<keyword evidence="1" id="KW-0802">TPR repeat</keyword>
<dbReference type="STRING" id="225359.A0A2S4PYK0"/>
<dbReference type="InterPro" id="IPR011990">
    <property type="entry name" value="TPR-like_helical_dom_sf"/>
</dbReference>
<dbReference type="PROSITE" id="PS50030">
    <property type="entry name" value="UBA"/>
    <property type="match status" value="1"/>
</dbReference>
<dbReference type="PANTHER" id="PTHR23172:SF19">
    <property type="entry name" value="J DOMAIN-CONTAINING PROTEIN"/>
    <property type="match status" value="1"/>
</dbReference>
<dbReference type="FunFam" id="1.25.40.10:FF:000354">
    <property type="entry name" value="UBA domain-containing protein 7"/>
    <property type="match status" value="1"/>
</dbReference>
<evidence type="ECO:0000313" key="4">
    <source>
        <dbReference type="EMBL" id="POS87120.1"/>
    </source>
</evidence>
<dbReference type="InterPro" id="IPR015940">
    <property type="entry name" value="UBA"/>
</dbReference>